<feature type="chain" id="PRO_5011447987" evidence="2">
    <location>
        <begin position="20"/>
        <end position="383"/>
    </location>
</feature>
<dbReference type="PANTHER" id="PTHR43283">
    <property type="entry name" value="BETA-LACTAMASE-RELATED"/>
    <property type="match status" value="1"/>
</dbReference>
<dbReference type="STRING" id="400055.SAMN04490243_1075"/>
<dbReference type="Pfam" id="PF00144">
    <property type="entry name" value="Beta-lactamase"/>
    <property type="match status" value="1"/>
</dbReference>
<evidence type="ECO:0000259" key="3">
    <source>
        <dbReference type="Pfam" id="PF00144"/>
    </source>
</evidence>
<feature type="domain" description="Beta-lactamase-related" evidence="3">
    <location>
        <begin position="115"/>
        <end position="364"/>
    </location>
</feature>
<dbReference type="InterPro" id="IPR050789">
    <property type="entry name" value="Diverse_Enzym_Activities"/>
</dbReference>
<dbReference type="Proteomes" id="UP000199534">
    <property type="component" value="Unassembled WGS sequence"/>
</dbReference>
<dbReference type="PANTHER" id="PTHR43283:SF11">
    <property type="entry name" value="BETA-LACTAMASE-RELATED DOMAIN-CONTAINING PROTEIN"/>
    <property type="match status" value="1"/>
</dbReference>
<evidence type="ECO:0000313" key="4">
    <source>
        <dbReference type="EMBL" id="SFR35983.1"/>
    </source>
</evidence>
<dbReference type="InterPro" id="IPR012338">
    <property type="entry name" value="Beta-lactam/transpept-like"/>
</dbReference>
<gene>
    <name evidence="4" type="ORF">SAMN04490243_1075</name>
</gene>
<keyword evidence="2" id="KW-0732">Signal</keyword>
<feature type="signal peptide" evidence="2">
    <location>
        <begin position="1"/>
        <end position="19"/>
    </location>
</feature>
<keyword evidence="1" id="KW-0378">Hydrolase</keyword>
<dbReference type="GO" id="GO:0016787">
    <property type="term" value="F:hydrolase activity"/>
    <property type="evidence" value="ECO:0007669"/>
    <property type="project" value="UniProtKB-KW"/>
</dbReference>
<dbReference type="InterPro" id="IPR001466">
    <property type="entry name" value="Beta-lactam-related"/>
</dbReference>
<dbReference type="Gene3D" id="3.40.710.10">
    <property type="entry name" value="DD-peptidase/beta-lactamase superfamily"/>
    <property type="match status" value="1"/>
</dbReference>
<keyword evidence="5" id="KW-1185">Reference proteome</keyword>
<organism evidence="4 5">
    <name type="scientific">Robiginitalea myxolifaciens</name>
    <dbReference type="NCBI Taxonomy" id="400055"/>
    <lineage>
        <taxon>Bacteria</taxon>
        <taxon>Pseudomonadati</taxon>
        <taxon>Bacteroidota</taxon>
        <taxon>Flavobacteriia</taxon>
        <taxon>Flavobacteriales</taxon>
        <taxon>Flavobacteriaceae</taxon>
        <taxon>Robiginitalea</taxon>
    </lineage>
</organism>
<accession>A0A1I6G191</accession>
<name>A0A1I6G191_9FLAO</name>
<dbReference type="AlphaFoldDB" id="A0A1I6G191"/>
<reference evidence="4 5" key="1">
    <citation type="submission" date="2016-10" db="EMBL/GenBank/DDBJ databases">
        <authorList>
            <person name="de Groot N.N."/>
        </authorList>
    </citation>
    <scope>NUCLEOTIDE SEQUENCE [LARGE SCALE GENOMIC DNA]</scope>
    <source>
        <strain evidence="4 5">DSM 21019</strain>
    </source>
</reference>
<evidence type="ECO:0000256" key="1">
    <source>
        <dbReference type="ARBA" id="ARBA00022801"/>
    </source>
</evidence>
<protein>
    <submittedName>
        <fullName evidence="4">CubicO group peptidase, beta-lactamase class C family</fullName>
    </submittedName>
</protein>
<evidence type="ECO:0000313" key="5">
    <source>
        <dbReference type="Proteomes" id="UP000199534"/>
    </source>
</evidence>
<evidence type="ECO:0000256" key="2">
    <source>
        <dbReference type="SAM" id="SignalP"/>
    </source>
</evidence>
<dbReference type="SUPFAM" id="SSF56601">
    <property type="entry name" value="beta-lactamase/transpeptidase-like"/>
    <property type="match status" value="1"/>
</dbReference>
<dbReference type="EMBL" id="FOYQ01000001">
    <property type="protein sequence ID" value="SFR35983.1"/>
    <property type="molecule type" value="Genomic_DNA"/>
</dbReference>
<dbReference type="RefSeq" id="WP_092981249.1">
    <property type="nucleotide sequence ID" value="NZ_FOYQ01000001.1"/>
</dbReference>
<sequence length="383" mass="43640">MKPTLSFFFVFFCFSTLLAQTDYYYPERGVDWETRSPREAGLKATALQEAVNYAETHEYSGPRDLRRAILKGFEYEPYHEILGPVKKRGGPAGMIIKDGYLIASWGDIQRVDMTFSVTKSFLSTVAGLAADRNLIRNTSDPVHEYIWDGTFRSEHNQKINWSHLLQQNSDWSGDLWGLKDWADRPPREGGIDDWKNRKLVEPGTVMEYNDVRVNVLAYSLTHVWRQPLPTVLKTHLMDPIGASSTWRWFGYDHAWTTIDGYKMQSVTGGGHSGAGIFISAEDMARFGLLFLSGGSWNGEQLISEEWISEALTPSTPNPNYGYMWWLNQQGNRHWEGVPENVFYAAGFGGNFIVVAPDQDLVMVLRWLEPSEVGNFVREVFKAL</sequence>
<proteinExistence type="predicted"/>
<dbReference type="OrthoDB" id="9773047at2"/>